<evidence type="ECO:0000313" key="2">
    <source>
        <dbReference type="Proteomes" id="UP000027583"/>
    </source>
</evidence>
<dbReference type="InterPro" id="IPR036412">
    <property type="entry name" value="HAD-like_sf"/>
</dbReference>
<organism evidence="1 2">
    <name type="scientific">Asaia bogorensis</name>
    <dbReference type="NCBI Taxonomy" id="91915"/>
    <lineage>
        <taxon>Bacteria</taxon>
        <taxon>Pseudomonadati</taxon>
        <taxon>Pseudomonadota</taxon>
        <taxon>Alphaproteobacteria</taxon>
        <taxon>Acetobacterales</taxon>
        <taxon>Acetobacteraceae</taxon>
        <taxon>Asaia</taxon>
    </lineage>
</organism>
<dbReference type="GO" id="GO:0016787">
    <property type="term" value="F:hydrolase activity"/>
    <property type="evidence" value="ECO:0007669"/>
    <property type="project" value="UniProtKB-KW"/>
</dbReference>
<dbReference type="CDD" id="cd01427">
    <property type="entry name" value="HAD_like"/>
    <property type="match status" value="1"/>
</dbReference>
<keyword evidence="1" id="KW-0378">Hydrolase</keyword>
<sequence>MASIHASRSWKFTSILRTITRSALGDRASLRRKALRKILLRNTAQVLPAGPHFTGMPPSLISTECTNIETANVNTCAPERLENERKSFLAPTGCREFLELQLVDPAASDADSLPKVFGFQPFQSSIPNGASRAEWLNENYQAAALWFSSVIEGMDVVSCDVFDTVLLRHNKSEAERNLDICEYIINTLRTGPLSSHVSHIDPMALLLMRNTAMSRSYGSRRAVKGCREGSILEVVENMARTLGGGDTLAEAFLHCELEYESKFCLEANQPLIETLRRFCESGGRVILVSDMYLHRDHIHTLIEKVSPGSANYVDEIYSSADTILSKRSGQLFPYIIGRSGISPSRTLHIGDSFFSDVQKAREAGINSLHFPITRSETIMRQLSLNTVIDRFDNIGIDAREWAKI</sequence>
<dbReference type="Gene3D" id="3.40.50.1000">
    <property type="entry name" value="HAD superfamily/HAD-like"/>
    <property type="match status" value="1"/>
</dbReference>
<dbReference type="EMBL" id="CBLX010000013">
    <property type="protein sequence ID" value="CDG40218.1"/>
    <property type="molecule type" value="Genomic_DNA"/>
</dbReference>
<dbReference type="SUPFAM" id="SSF56784">
    <property type="entry name" value="HAD-like"/>
    <property type="match status" value="1"/>
</dbReference>
<dbReference type="InterPro" id="IPR023214">
    <property type="entry name" value="HAD_sf"/>
</dbReference>
<gene>
    <name evidence="1" type="ORF">ASAP_2173</name>
</gene>
<comment type="caution">
    <text evidence="1">The sequence shown here is derived from an EMBL/GenBank/DDBJ whole genome shotgun (WGS) entry which is preliminary data.</text>
</comment>
<protein>
    <submittedName>
        <fullName evidence="1">Haloacid dehalogenase domain protein hydrolase</fullName>
    </submittedName>
</protein>
<reference evidence="1 2" key="1">
    <citation type="journal article" date="2014" name="Genome Biol. Evol.">
        <title>Acetic acid bacteria genomes reveal functional traits for adaptation to life in insect guts.</title>
        <authorList>
            <person name="Chouaia B."/>
            <person name="Gaiarsa S."/>
            <person name="Crotti E."/>
            <person name="Comandatore F."/>
            <person name="Degli Esposti M."/>
            <person name="Ricci I."/>
            <person name="Alma A."/>
            <person name="Favia G."/>
            <person name="Bandi C."/>
            <person name="Daffonchio D."/>
        </authorList>
    </citation>
    <scope>NUCLEOTIDE SEQUENCE [LARGE SCALE GENOMIC DNA]</scope>
    <source>
        <strain evidence="1 2">SF2.1</strain>
    </source>
</reference>
<dbReference type="Proteomes" id="UP000027583">
    <property type="component" value="Unassembled WGS sequence"/>
</dbReference>
<reference evidence="1 2" key="2">
    <citation type="journal article" date="2014" name="PLoS ONE">
        <title>Evolution of mitochondria reconstructed from the energy metabolism of living bacteria.</title>
        <authorList>
            <person name="Degli Esposti M."/>
            <person name="Chouaia B."/>
            <person name="Comandatore F."/>
            <person name="Crotti E."/>
            <person name="Sassera D."/>
            <person name="Lievens P.M."/>
            <person name="Daffonchio D."/>
            <person name="Bandi C."/>
        </authorList>
    </citation>
    <scope>NUCLEOTIDE SEQUENCE [LARGE SCALE GENOMIC DNA]</scope>
    <source>
        <strain evidence="1 2">SF2.1</strain>
    </source>
</reference>
<dbReference type="AlphaFoldDB" id="A0A060QHR5"/>
<dbReference type="eggNOG" id="COG5610">
    <property type="taxonomic scope" value="Bacteria"/>
</dbReference>
<proteinExistence type="predicted"/>
<name>A0A060QHR5_9PROT</name>
<evidence type="ECO:0000313" key="1">
    <source>
        <dbReference type="EMBL" id="CDG40218.1"/>
    </source>
</evidence>
<accession>A0A060QHR5</accession>